<proteinExistence type="inferred from homology"/>
<dbReference type="InterPro" id="IPR011010">
    <property type="entry name" value="DNA_brk_join_enz"/>
</dbReference>
<evidence type="ECO:0000256" key="5">
    <source>
        <dbReference type="ARBA" id="ARBA00023172"/>
    </source>
</evidence>
<feature type="domain" description="Core-binding (CB)" evidence="8">
    <location>
        <begin position="64"/>
        <end position="144"/>
    </location>
</feature>
<evidence type="ECO:0000256" key="4">
    <source>
        <dbReference type="ARBA" id="ARBA00023125"/>
    </source>
</evidence>
<keyword evidence="4 6" id="KW-0238">DNA-binding</keyword>
<evidence type="ECO:0000256" key="3">
    <source>
        <dbReference type="ARBA" id="ARBA00022908"/>
    </source>
</evidence>
<dbReference type="PROSITE" id="PS51898">
    <property type="entry name" value="TYR_RECOMBINASE"/>
    <property type="match status" value="1"/>
</dbReference>
<dbReference type="PANTHER" id="PTHR30349">
    <property type="entry name" value="PHAGE INTEGRASE-RELATED"/>
    <property type="match status" value="1"/>
</dbReference>
<evidence type="ECO:0000259" key="7">
    <source>
        <dbReference type="PROSITE" id="PS51898"/>
    </source>
</evidence>
<dbReference type="Pfam" id="PF14659">
    <property type="entry name" value="Phage_int_SAM_3"/>
    <property type="match status" value="1"/>
</dbReference>
<keyword evidence="10" id="KW-1185">Reference proteome</keyword>
<dbReference type="InterPro" id="IPR028259">
    <property type="entry name" value="AP2-like_int_N"/>
</dbReference>
<comment type="similarity">
    <text evidence="2">Belongs to the 'phage' integrase family.</text>
</comment>
<dbReference type="Gene3D" id="1.10.150.130">
    <property type="match status" value="1"/>
</dbReference>
<gene>
    <name evidence="9" type="ORF">H8S20_19535</name>
</gene>
<dbReference type="PANTHER" id="PTHR30349:SF64">
    <property type="entry name" value="PROPHAGE INTEGRASE INTD-RELATED"/>
    <property type="match status" value="1"/>
</dbReference>
<dbReference type="PROSITE" id="PS51900">
    <property type="entry name" value="CB"/>
    <property type="match status" value="1"/>
</dbReference>
<dbReference type="Gene3D" id="1.10.443.10">
    <property type="entry name" value="Intergrase catalytic core"/>
    <property type="match status" value="1"/>
</dbReference>
<dbReference type="Pfam" id="PF00589">
    <property type="entry name" value="Phage_integrase"/>
    <property type="match status" value="1"/>
</dbReference>
<dbReference type="EMBL" id="JACOOO010000047">
    <property type="protein sequence ID" value="MBC5631022.1"/>
    <property type="molecule type" value="Genomic_DNA"/>
</dbReference>
<dbReference type="SUPFAM" id="SSF56349">
    <property type="entry name" value="DNA breaking-rejoining enzymes"/>
    <property type="match status" value="1"/>
</dbReference>
<dbReference type="InterPro" id="IPR002104">
    <property type="entry name" value="Integrase_catalytic"/>
</dbReference>
<comment type="caution">
    <text evidence="9">The sequence shown here is derived from an EMBL/GenBank/DDBJ whole genome shotgun (WGS) entry which is preliminary data.</text>
</comment>
<dbReference type="InterPro" id="IPR013762">
    <property type="entry name" value="Integrase-like_cat_sf"/>
</dbReference>
<evidence type="ECO:0000256" key="6">
    <source>
        <dbReference type="PROSITE-ProRule" id="PRU01248"/>
    </source>
</evidence>
<evidence type="ECO:0000256" key="2">
    <source>
        <dbReference type="ARBA" id="ARBA00008857"/>
    </source>
</evidence>
<dbReference type="InterPro" id="IPR044068">
    <property type="entry name" value="CB"/>
</dbReference>
<evidence type="ECO:0000313" key="10">
    <source>
        <dbReference type="Proteomes" id="UP000596929"/>
    </source>
</evidence>
<dbReference type="InterPro" id="IPR004107">
    <property type="entry name" value="Integrase_SAM-like_N"/>
</dbReference>
<dbReference type="Proteomes" id="UP000596929">
    <property type="component" value="Unassembled WGS sequence"/>
</dbReference>
<dbReference type="CDD" id="cd01189">
    <property type="entry name" value="INT_ICEBs1_C_like"/>
    <property type="match status" value="1"/>
</dbReference>
<protein>
    <submittedName>
        <fullName evidence="9">Site-specific integrase</fullName>
    </submittedName>
</protein>
<name>A0ABR7DHV0_9CLOT</name>
<keyword evidence="3" id="KW-0229">DNA integration</keyword>
<dbReference type="InterPro" id="IPR010998">
    <property type="entry name" value="Integrase_recombinase_N"/>
</dbReference>
<comment type="function">
    <text evidence="1">Site-specific tyrosine recombinase, which acts by catalyzing the cutting and rejoining of the recombining DNA molecules.</text>
</comment>
<accession>A0ABR7DHV0</accession>
<dbReference type="RefSeq" id="WP_186861130.1">
    <property type="nucleotide sequence ID" value="NZ_JACOOO010000047.1"/>
</dbReference>
<organism evidence="9 10">
    <name type="scientific">Clostridium hominis</name>
    <dbReference type="NCBI Taxonomy" id="2763036"/>
    <lineage>
        <taxon>Bacteria</taxon>
        <taxon>Bacillati</taxon>
        <taxon>Bacillota</taxon>
        <taxon>Clostridia</taxon>
        <taxon>Eubacteriales</taxon>
        <taxon>Clostridiaceae</taxon>
        <taxon>Clostridium</taxon>
    </lineage>
</organism>
<feature type="domain" description="Tyr recombinase" evidence="7">
    <location>
        <begin position="167"/>
        <end position="349"/>
    </location>
</feature>
<dbReference type="InterPro" id="IPR050090">
    <property type="entry name" value="Tyrosine_recombinase_XerCD"/>
</dbReference>
<sequence length="355" mass="41204">MEYNITYRQKDKGWQYIISYKVNGKWKQKSKQGFKSKKEAKPYAEIALQELKNNLNLNQELKDITFEEFKDLYIEHISLYMQENTIKLYHMALKHFESLYKLEMNRINTLHIQSCIDKMVVAGLSYGSIKTYKNRITSIFNSAVTKYNILSISPAINLEIKTQKEPSKKRALTDNDLKDLINKTQNMKYKVMFSLAGMCGLRLGEILGLKWDKIDFKNNTITIDIQWKNLPNNSVGFGELKSANSYRTVPMPPLVRKLLLQWKSNSITDTHNRVIIYKNVTGLTSLLKNYIKKIGYDLSIHELRHTYATALISNGVDFKTVAKLMGHDIEQTMKTYSHVTDDMLNNATKLLSKIF</sequence>
<keyword evidence="5" id="KW-0233">DNA recombination</keyword>
<evidence type="ECO:0000256" key="1">
    <source>
        <dbReference type="ARBA" id="ARBA00003283"/>
    </source>
</evidence>
<evidence type="ECO:0000259" key="8">
    <source>
        <dbReference type="PROSITE" id="PS51900"/>
    </source>
</evidence>
<evidence type="ECO:0000313" key="9">
    <source>
        <dbReference type="EMBL" id="MBC5631022.1"/>
    </source>
</evidence>
<dbReference type="Pfam" id="PF14657">
    <property type="entry name" value="Arm-DNA-bind_4"/>
    <property type="match status" value="1"/>
</dbReference>
<reference evidence="9 10" key="1">
    <citation type="submission" date="2020-08" db="EMBL/GenBank/DDBJ databases">
        <title>Genome public.</title>
        <authorList>
            <person name="Liu C."/>
            <person name="Sun Q."/>
        </authorList>
    </citation>
    <scope>NUCLEOTIDE SEQUENCE [LARGE SCALE GENOMIC DNA]</scope>
    <source>
        <strain evidence="9 10">NSJ-6</strain>
    </source>
</reference>